<comment type="caution">
    <text evidence="2">The sequence shown here is derived from an EMBL/GenBank/DDBJ whole genome shotgun (WGS) entry which is preliminary data.</text>
</comment>
<dbReference type="AlphaFoldDB" id="A0AA86TMX9"/>
<evidence type="ECO:0000313" key="2">
    <source>
        <dbReference type="EMBL" id="CAI9922165.1"/>
    </source>
</evidence>
<sequence length="173" mass="20323">MYQKSFQTNGNILSLLIFKLRCNIIKWHLYVQIEKSQIILKTFQTNLFKTNSDSDLNNSIFRSKTSDSSYFSDNFEVRENHQTSKINEHLLNQVANQYLNSTSKQELDSLLNENKREIKELAQKLLKLSEKCAKIENGILVGENNLQIMKTRVECRKENAVKGFWKQLKVKFQ</sequence>
<proteinExistence type="predicted"/>
<protein>
    <submittedName>
        <fullName evidence="3">Hypothetical_protein</fullName>
    </submittedName>
</protein>
<feature type="coiled-coil region" evidence="1">
    <location>
        <begin position="100"/>
        <end position="138"/>
    </location>
</feature>
<keyword evidence="4" id="KW-1185">Reference proteome</keyword>
<evidence type="ECO:0000256" key="1">
    <source>
        <dbReference type="SAM" id="Coils"/>
    </source>
</evidence>
<dbReference type="EMBL" id="CATOUU010000248">
    <property type="protein sequence ID" value="CAI9922165.1"/>
    <property type="molecule type" value="Genomic_DNA"/>
</dbReference>
<accession>A0AA86TMX9</accession>
<reference evidence="2" key="1">
    <citation type="submission" date="2023-06" db="EMBL/GenBank/DDBJ databases">
        <authorList>
            <person name="Kurt Z."/>
        </authorList>
    </citation>
    <scope>NUCLEOTIDE SEQUENCE</scope>
</reference>
<evidence type="ECO:0000313" key="4">
    <source>
        <dbReference type="Proteomes" id="UP001642409"/>
    </source>
</evidence>
<reference evidence="3 4" key="2">
    <citation type="submission" date="2024-07" db="EMBL/GenBank/DDBJ databases">
        <authorList>
            <person name="Akdeniz Z."/>
        </authorList>
    </citation>
    <scope>NUCLEOTIDE SEQUENCE [LARGE SCALE GENOMIC DNA]</scope>
</reference>
<gene>
    <name evidence="3" type="ORF">HINF_LOCUS10926</name>
    <name evidence="2" type="ORF">HINF_LOCUS9810</name>
</gene>
<dbReference type="Proteomes" id="UP001642409">
    <property type="component" value="Unassembled WGS sequence"/>
</dbReference>
<name>A0AA86TMX9_9EUKA</name>
<dbReference type="EMBL" id="CAXDID020000024">
    <property type="protein sequence ID" value="CAL5989581.1"/>
    <property type="molecule type" value="Genomic_DNA"/>
</dbReference>
<keyword evidence="1" id="KW-0175">Coiled coil</keyword>
<organism evidence="2">
    <name type="scientific">Hexamita inflata</name>
    <dbReference type="NCBI Taxonomy" id="28002"/>
    <lineage>
        <taxon>Eukaryota</taxon>
        <taxon>Metamonada</taxon>
        <taxon>Diplomonadida</taxon>
        <taxon>Hexamitidae</taxon>
        <taxon>Hexamitinae</taxon>
        <taxon>Hexamita</taxon>
    </lineage>
</organism>
<evidence type="ECO:0000313" key="3">
    <source>
        <dbReference type="EMBL" id="CAL5989581.1"/>
    </source>
</evidence>